<protein>
    <recommendedName>
        <fullName evidence="4">DUF1311 domain-containing protein</fullName>
    </recommendedName>
</protein>
<organism evidence="2 3">
    <name type="scientific">Rhizobium daejeonense</name>
    <dbReference type="NCBI Taxonomy" id="240521"/>
    <lineage>
        <taxon>Bacteria</taxon>
        <taxon>Pseudomonadati</taxon>
        <taxon>Pseudomonadota</taxon>
        <taxon>Alphaproteobacteria</taxon>
        <taxon>Hyphomicrobiales</taxon>
        <taxon>Rhizobiaceae</taxon>
        <taxon>Rhizobium/Agrobacterium group</taxon>
        <taxon>Rhizobium</taxon>
    </lineage>
</organism>
<dbReference type="PANTHER" id="PTHR37549:SF1">
    <property type="entry name" value="LIPOPROTEIN LPRI"/>
    <property type="match status" value="1"/>
</dbReference>
<gene>
    <name evidence="2" type="ORF">G6N76_11720</name>
</gene>
<dbReference type="EMBL" id="JAAKZH010000003">
    <property type="protein sequence ID" value="NGO64339.1"/>
    <property type="molecule type" value="Genomic_DNA"/>
</dbReference>
<keyword evidence="1" id="KW-0732">Signal</keyword>
<feature type="chain" id="PRO_5026993203" description="DUF1311 domain-containing protein" evidence="1">
    <location>
        <begin position="26"/>
        <end position="117"/>
    </location>
</feature>
<dbReference type="InterPro" id="IPR052755">
    <property type="entry name" value="Lysozyme_Inhibitor_LprI"/>
</dbReference>
<sequence length="117" mass="12917">MRPVTAAMILTIAASFLTATTASLAASFDCDRKDLAADERAICDNRALNDLDVKMATSFELIAGLLAMGNRGELQDQQSAWLKKRQACEGDTLCLRNAYDERMKQLENTYNNLGRPL</sequence>
<name>A0A6M1RZ50_9HYPH</name>
<dbReference type="RefSeq" id="WP_163905018.1">
    <property type="nucleotide sequence ID" value="NZ_CP048427.1"/>
</dbReference>
<keyword evidence="3" id="KW-1185">Reference proteome</keyword>
<accession>A0A6M1RZ50</accession>
<dbReference type="AlphaFoldDB" id="A0A6M1RZ50"/>
<evidence type="ECO:0000313" key="2">
    <source>
        <dbReference type="EMBL" id="NGO64339.1"/>
    </source>
</evidence>
<evidence type="ECO:0000313" key="3">
    <source>
        <dbReference type="Proteomes" id="UP000477849"/>
    </source>
</evidence>
<evidence type="ECO:0008006" key="4">
    <source>
        <dbReference type="Google" id="ProtNLM"/>
    </source>
</evidence>
<dbReference type="GO" id="GO:0005576">
    <property type="term" value="C:extracellular region"/>
    <property type="evidence" value="ECO:0007669"/>
    <property type="project" value="TreeGrafter"/>
</dbReference>
<feature type="signal peptide" evidence="1">
    <location>
        <begin position="1"/>
        <end position="25"/>
    </location>
</feature>
<reference evidence="2 3" key="1">
    <citation type="submission" date="2020-02" db="EMBL/GenBank/DDBJ databases">
        <title>Genome sequence of the type strain CCBAU10050 of Rhizobium daejeonense.</title>
        <authorList>
            <person name="Gao J."/>
            <person name="Sun J."/>
        </authorList>
    </citation>
    <scope>NUCLEOTIDE SEQUENCE [LARGE SCALE GENOMIC DNA]</scope>
    <source>
        <strain evidence="2 3">CCBAU10050</strain>
    </source>
</reference>
<proteinExistence type="predicted"/>
<comment type="caution">
    <text evidence="2">The sequence shown here is derived from an EMBL/GenBank/DDBJ whole genome shotgun (WGS) entry which is preliminary data.</text>
</comment>
<dbReference type="PANTHER" id="PTHR37549">
    <property type="entry name" value="LIPOPROTEIN LPRI"/>
    <property type="match status" value="1"/>
</dbReference>
<dbReference type="Proteomes" id="UP000477849">
    <property type="component" value="Unassembled WGS sequence"/>
</dbReference>
<evidence type="ECO:0000256" key="1">
    <source>
        <dbReference type="SAM" id="SignalP"/>
    </source>
</evidence>